<name>A0A5B0PDI3_PUCGR</name>
<dbReference type="EMBL" id="VDEP01000347">
    <property type="protein sequence ID" value="KAA1098704.1"/>
    <property type="molecule type" value="Genomic_DNA"/>
</dbReference>
<gene>
    <name evidence="1" type="ORF">PGTUg99_010051</name>
</gene>
<proteinExistence type="predicted"/>
<comment type="caution">
    <text evidence="1">The sequence shown here is derived from an EMBL/GenBank/DDBJ whole genome shotgun (WGS) entry which is preliminary data.</text>
</comment>
<evidence type="ECO:0000313" key="2">
    <source>
        <dbReference type="Proteomes" id="UP000325313"/>
    </source>
</evidence>
<sequence length="106" mass="11926">MNVGESKNFMTMLANKVTVKGFGLIVDRTEVQNTTPGNATSTSLHVTLQHYDYDNLILGKTFVQFVVGNEIIIDAHVHGYNEETNRWEFIVITKVQLLPQLLPPLP</sequence>
<dbReference type="Proteomes" id="UP000325313">
    <property type="component" value="Unassembled WGS sequence"/>
</dbReference>
<dbReference type="AlphaFoldDB" id="A0A5B0PDI3"/>
<evidence type="ECO:0000313" key="1">
    <source>
        <dbReference type="EMBL" id="KAA1098704.1"/>
    </source>
</evidence>
<protein>
    <submittedName>
        <fullName evidence="1">Uncharacterized protein</fullName>
    </submittedName>
</protein>
<organism evidence="1 2">
    <name type="scientific">Puccinia graminis f. sp. tritici</name>
    <dbReference type="NCBI Taxonomy" id="56615"/>
    <lineage>
        <taxon>Eukaryota</taxon>
        <taxon>Fungi</taxon>
        <taxon>Dikarya</taxon>
        <taxon>Basidiomycota</taxon>
        <taxon>Pucciniomycotina</taxon>
        <taxon>Pucciniomycetes</taxon>
        <taxon>Pucciniales</taxon>
        <taxon>Pucciniaceae</taxon>
        <taxon>Puccinia</taxon>
    </lineage>
</organism>
<accession>A0A5B0PDI3</accession>
<reference evidence="1 2" key="1">
    <citation type="submission" date="2019-05" db="EMBL/GenBank/DDBJ databases">
        <title>Emergence of the Ug99 lineage of the wheat stem rust pathogen through somatic hybridization.</title>
        <authorList>
            <person name="Li F."/>
            <person name="Upadhyaya N.M."/>
            <person name="Sperschneider J."/>
            <person name="Matny O."/>
            <person name="Nguyen-Phuc H."/>
            <person name="Mago R."/>
            <person name="Raley C."/>
            <person name="Miller M.E."/>
            <person name="Silverstein K.A.T."/>
            <person name="Henningsen E."/>
            <person name="Hirsch C.D."/>
            <person name="Visser B."/>
            <person name="Pretorius Z.A."/>
            <person name="Steffenson B.J."/>
            <person name="Schwessinger B."/>
            <person name="Dodds P.N."/>
            <person name="Figueroa M."/>
        </authorList>
    </citation>
    <scope>NUCLEOTIDE SEQUENCE [LARGE SCALE GENOMIC DNA]</scope>
    <source>
        <strain evidence="1 2">Ug99</strain>
    </source>
</reference>